<gene>
    <name evidence="6" type="ORF">SAMN04515649_104209</name>
</gene>
<dbReference type="Proteomes" id="UP000184012">
    <property type="component" value="Unassembled WGS sequence"/>
</dbReference>
<accession>A0AB74EXG5</accession>
<evidence type="ECO:0000256" key="2">
    <source>
        <dbReference type="SAM" id="MobiDB-lite"/>
    </source>
</evidence>
<evidence type="ECO:0000256" key="3">
    <source>
        <dbReference type="SAM" id="Phobius"/>
    </source>
</evidence>
<dbReference type="Pfam" id="PF00112">
    <property type="entry name" value="Peptidase_C1"/>
    <property type="match status" value="2"/>
</dbReference>
<reference evidence="6 7" key="1">
    <citation type="submission" date="2016-11" db="EMBL/GenBank/DDBJ databases">
        <authorList>
            <person name="Varghese N."/>
            <person name="Submissions S."/>
        </authorList>
    </citation>
    <scope>NUCLEOTIDE SEQUENCE [LARGE SCALE GENOMIC DNA]</scope>
    <source>
        <strain evidence="6 7">FD</strain>
    </source>
</reference>
<feature type="compositionally biased region" description="Polar residues" evidence="2">
    <location>
        <begin position="718"/>
        <end position="727"/>
    </location>
</feature>
<sequence>MKKKHLISRIVGLALAAALALPGASVFASALPEGAGLSMNLEQHGGIVMDMDNLPSTSSAPVQNRMGYPDKYDLREKGFSTPVKFQNPWGACWAFAGISSVESNLLSEGKASAGIDLSEKAATWFTYQAQNTTPENKEGTTIVSKNANELYDAGGNFYGFGAQLSTWYGASTEKEIPYQGAQGNTVMGKVPSHDGSLYDVSYFDPKDDWSVPYSQINDNAYHLEDMELIMGAVNRESGSTDMTQVGAVVNAVKDKIMSNGAVAVMFNADESKPEDVTEENPSPSPYFKRDTSAYYHDTFMAPNHGVSIVGWDDTFTANSENFTTVPPGAGAWIVKNSWSDKWGTDGYFYLSYYDATMTMYASCTADSGEMGLYDYDNNYQYDYLGNKNAIAVNIDTFVGQIAKAQNIPLKVANIFTADKAEVLKAVSLTANDANATVTTEIYRVPDTSSPISGAPVYTQEDTFSNTGYYTLELRSETPISLKAGEHFSVVQTITYPDHDGVPIEIGLKNAAPVDVKDKNGQTVYTYYTQQTATNAPGQSFVYGLNTLFTDQAEAPVPVWKDITDETITNAFQVIPIGGDNKAYPGNVMIKAFTVDQDTAPAVTLGGESFDAQGQSLGSQNVTDLAAAISLPKGAAAFSLSAQTENGEAVITVGGEAYEEGTKLDAAVLNTPGAVTVDTTSAPRGNNGAHYVLNMAVTPDTPSGGDPGTGEGSGATPPANDNGQNVTSGGKNVGTGLFDTTAGMGLTIAAVLLLAASGGFILYRRNRKA</sequence>
<dbReference type="SUPFAM" id="SSF54001">
    <property type="entry name" value="Cysteine proteinases"/>
    <property type="match status" value="1"/>
</dbReference>
<dbReference type="Gene3D" id="3.90.70.10">
    <property type="entry name" value="Cysteine proteinases"/>
    <property type="match status" value="1"/>
</dbReference>
<dbReference type="GeneID" id="68362535"/>
<keyword evidence="3" id="KW-0472">Membrane</keyword>
<dbReference type="InterPro" id="IPR000169">
    <property type="entry name" value="Pept_cys_AS"/>
</dbReference>
<dbReference type="CDD" id="cd02619">
    <property type="entry name" value="Peptidase_C1"/>
    <property type="match status" value="1"/>
</dbReference>
<dbReference type="RefSeq" id="WP_013379550.1">
    <property type="nucleotide sequence ID" value="NC_014624.2"/>
</dbReference>
<feature type="signal peptide" evidence="4">
    <location>
        <begin position="1"/>
        <end position="30"/>
    </location>
</feature>
<keyword evidence="6" id="KW-0645">Protease</keyword>
<feature type="transmembrane region" description="Helical" evidence="3">
    <location>
        <begin position="741"/>
        <end position="762"/>
    </location>
</feature>
<proteinExistence type="inferred from homology"/>
<protein>
    <submittedName>
        <fullName evidence="6">Cysteine protease, C1A family</fullName>
    </submittedName>
</protein>
<name>A0AB74EXG5_9FIRM</name>
<evidence type="ECO:0000256" key="1">
    <source>
        <dbReference type="ARBA" id="ARBA00008455"/>
    </source>
</evidence>
<feature type="region of interest" description="Disordered" evidence="2">
    <location>
        <begin position="696"/>
        <end position="727"/>
    </location>
</feature>
<keyword evidence="4" id="KW-0732">Signal</keyword>
<dbReference type="PANTHER" id="PTHR12411">
    <property type="entry name" value="CYSTEINE PROTEASE FAMILY C1-RELATED"/>
    <property type="match status" value="1"/>
</dbReference>
<dbReference type="InterPro" id="IPR038765">
    <property type="entry name" value="Papain-like_cys_pep_sf"/>
</dbReference>
<feature type="domain" description="Peptidase C1A papain C-terminal" evidence="5">
    <location>
        <begin position="68"/>
        <end position="362"/>
    </location>
</feature>
<evidence type="ECO:0000313" key="7">
    <source>
        <dbReference type="Proteomes" id="UP000184012"/>
    </source>
</evidence>
<evidence type="ECO:0000256" key="4">
    <source>
        <dbReference type="SAM" id="SignalP"/>
    </source>
</evidence>
<dbReference type="Pfam" id="PF18560">
    <property type="entry name" value="Lectin_like"/>
    <property type="match status" value="1"/>
</dbReference>
<dbReference type="InterPro" id="IPR013128">
    <property type="entry name" value="Peptidase_C1A"/>
</dbReference>
<dbReference type="PROSITE" id="PS00139">
    <property type="entry name" value="THIOL_PROTEASE_CYS"/>
    <property type="match status" value="1"/>
</dbReference>
<organism evidence="6 7">
    <name type="scientific">Eubacterium callanderi</name>
    <dbReference type="NCBI Taxonomy" id="53442"/>
    <lineage>
        <taxon>Bacteria</taxon>
        <taxon>Bacillati</taxon>
        <taxon>Bacillota</taxon>
        <taxon>Clostridia</taxon>
        <taxon>Eubacteriales</taxon>
        <taxon>Eubacteriaceae</taxon>
        <taxon>Eubacterium</taxon>
    </lineage>
</organism>
<dbReference type="GO" id="GO:0006508">
    <property type="term" value="P:proteolysis"/>
    <property type="evidence" value="ECO:0007669"/>
    <property type="project" value="UniProtKB-KW"/>
</dbReference>
<keyword evidence="6" id="KW-0378">Hydrolase</keyword>
<feature type="chain" id="PRO_5044494388" evidence="4">
    <location>
        <begin position="31"/>
        <end position="768"/>
    </location>
</feature>
<dbReference type="InterPro" id="IPR040528">
    <property type="entry name" value="Lectin-like"/>
</dbReference>
<dbReference type="InterPro" id="IPR000668">
    <property type="entry name" value="Peptidase_C1A_C"/>
</dbReference>
<dbReference type="GO" id="GO:0008234">
    <property type="term" value="F:cysteine-type peptidase activity"/>
    <property type="evidence" value="ECO:0007669"/>
    <property type="project" value="InterPro"/>
</dbReference>
<dbReference type="AlphaFoldDB" id="A0AB74EXG5"/>
<keyword evidence="3" id="KW-1133">Transmembrane helix</keyword>
<keyword evidence="3" id="KW-0812">Transmembrane</keyword>
<comment type="similarity">
    <text evidence="1">Belongs to the peptidase C1 family.</text>
</comment>
<evidence type="ECO:0000259" key="5">
    <source>
        <dbReference type="SMART" id="SM00645"/>
    </source>
</evidence>
<evidence type="ECO:0000313" key="6">
    <source>
        <dbReference type="EMBL" id="SHL36157.1"/>
    </source>
</evidence>
<dbReference type="SMART" id="SM00645">
    <property type="entry name" value="Pept_C1"/>
    <property type="match status" value="1"/>
</dbReference>
<comment type="caution">
    <text evidence="6">The sequence shown here is derived from an EMBL/GenBank/DDBJ whole genome shotgun (WGS) entry which is preliminary data.</text>
</comment>
<dbReference type="EMBL" id="FRBP01000004">
    <property type="protein sequence ID" value="SHL36157.1"/>
    <property type="molecule type" value="Genomic_DNA"/>
</dbReference>